<dbReference type="Proteomes" id="UP000035199">
    <property type="component" value="Chromosome"/>
</dbReference>
<dbReference type="PATRIC" id="fig|571915.4.peg.1423"/>
<reference evidence="3" key="2">
    <citation type="submission" date="2015-05" db="EMBL/GenBank/DDBJ databases">
        <title>Complete genome sequence of Corynebacterium mustelae DSM 45274, isolated from various tissues of a male ferret with lethal sepsis.</title>
        <authorList>
            <person name="Ruckert C."/>
            <person name="Albersmeier A."/>
            <person name="Winkler A."/>
            <person name="Tauch A."/>
        </authorList>
    </citation>
    <scope>NUCLEOTIDE SEQUENCE [LARGE SCALE GENOMIC DNA]</scope>
    <source>
        <strain evidence="3">DSM 45274</strain>
    </source>
</reference>
<accession>A0A0G3H1J3</accession>
<keyword evidence="3" id="KW-1185">Reference proteome</keyword>
<dbReference type="EMBL" id="CP011542">
    <property type="protein sequence ID" value="AKK05673.1"/>
    <property type="molecule type" value="Genomic_DNA"/>
</dbReference>
<protein>
    <submittedName>
        <fullName evidence="2">Putative DUF4253 family protein</fullName>
    </submittedName>
</protein>
<dbReference type="KEGG" id="cmv:CMUST_06690"/>
<proteinExistence type="predicted"/>
<dbReference type="RefSeq" id="WP_158408202.1">
    <property type="nucleotide sequence ID" value="NZ_CP011542.1"/>
</dbReference>
<evidence type="ECO:0000313" key="3">
    <source>
        <dbReference type="Proteomes" id="UP000035199"/>
    </source>
</evidence>
<organism evidence="2 3">
    <name type="scientific">Corynebacterium mustelae</name>
    <dbReference type="NCBI Taxonomy" id="571915"/>
    <lineage>
        <taxon>Bacteria</taxon>
        <taxon>Bacillati</taxon>
        <taxon>Actinomycetota</taxon>
        <taxon>Actinomycetes</taxon>
        <taxon>Mycobacteriales</taxon>
        <taxon>Corynebacteriaceae</taxon>
        <taxon>Corynebacterium</taxon>
    </lineage>
</organism>
<evidence type="ECO:0000259" key="1">
    <source>
        <dbReference type="Pfam" id="PF14062"/>
    </source>
</evidence>
<dbReference type="AlphaFoldDB" id="A0A0G3H1J3"/>
<dbReference type="STRING" id="571915.CMUST_06690"/>
<gene>
    <name evidence="2" type="ORF">CMUST_06690</name>
</gene>
<reference evidence="2 3" key="1">
    <citation type="journal article" date="2015" name="Genome Announc.">
        <title>Complete Genome Sequence of the Type Strain Corynebacterium mustelae DSM 45274, Isolated from Various Tissues of a Male Ferret with Lethal Sepsis.</title>
        <authorList>
            <person name="Ruckert C."/>
            <person name="Eimer J."/>
            <person name="Winkler A."/>
            <person name="Tauch A."/>
        </authorList>
    </citation>
    <scope>NUCLEOTIDE SEQUENCE [LARGE SCALE GENOMIC DNA]</scope>
    <source>
        <strain evidence="2 3">DSM 45274</strain>
    </source>
</reference>
<dbReference type="Pfam" id="PF14062">
    <property type="entry name" value="DUF4253"/>
    <property type="match status" value="1"/>
</dbReference>
<dbReference type="InterPro" id="IPR025349">
    <property type="entry name" value="DUF4253"/>
</dbReference>
<evidence type="ECO:0000313" key="2">
    <source>
        <dbReference type="EMBL" id="AKK05673.1"/>
    </source>
</evidence>
<name>A0A0G3H1J3_9CORY</name>
<feature type="domain" description="DUF4253" evidence="1">
    <location>
        <begin position="158"/>
        <end position="264"/>
    </location>
</feature>
<sequence length="264" mass="29940">MNSHSMNELERFLESTGLEFSAIRSEEAPNPEQTLGFFLTPQEGLTKVYSELLRRFPETSWWPLQTEGLNGDLHRPWLADELFETTKDIGSARDFFTRAIDDILSSNDEDDDAKEVFAKLNIPSVTPELKDDILNNLDTKESVPPSKPQWELNDGHAVVVLPVERPADAPALLGWDGAVNYGFSGGDISAVLRSWEDRFGAVLGILNFADLTVVRPQHTLSLQKSRLIALEHYLFCPDNIEQSGEDFFVYFPTVQDTTWSFWWD</sequence>
<dbReference type="OrthoDB" id="7839592at2"/>